<keyword evidence="1" id="KW-0969">Cilium</keyword>
<dbReference type="InterPro" id="IPR035924">
    <property type="entry name" value="FlaG-like_sf"/>
</dbReference>
<organism evidence="1 2">
    <name type="scientific">Massilia eburnea</name>
    <dbReference type="NCBI Taxonomy" id="1776165"/>
    <lineage>
        <taxon>Bacteria</taxon>
        <taxon>Pseudomonadati</taxon>
        <taxon>Pseudomonadota</taxon>
        <taxon>Betaproteobacteria</taxon>
        <taxon>Burkholderiales</taxon>
        <taxon>Oxalobacteraceae</taxon>
        <taxon>Telluria group</taxon>
        <taxon>Massilia</taxon>
    </lineage>
</organism>
<gene>
    <name evidence="1" type="ORF">GM658_10705</name>
</gene>
<evidence type="ECO:0000313" key="1">
    <source>
        <dbReference type="EMBL" id="MTW11072.1"/>
    </source>
</evidence>
<dbReference type="SUPFAM" id="SSF160214">
    <property type="entry name" value="FlaG-like"/>
    <property type="match status" value="1"/>
</dbReference>
<accession>A0A6L6QFB2</accession>
<dbReference type="EMBL" id="WNKX01000006">
    <property type="protein sequence ID" value="MTW11072.1"/>
    <property type="molecule type" value="Genomic_DNA"/>
</dbReference>
<dbReference type="Proteomes" id="UP000472320">
    <property type="component" value="Unassembled WGS sequence"/>
</dbReference>
<dbReference type="Pfam" id="PF03646">
    <property type="entry name" value="FlaG"/>
    <property type="match status" value="1"/>
</dbReference>
<proteinExistence type="predicted"/>
<comment type="caution">
    <text evidence="1">The sequence shown here is derived from an EMBL/GenBank/DDBJ whole genome shotgun (WGS) entry which is preliminary data.</text>
</comment>
<reference evidence="1 2" key="1">
    <citation type="submission" date="2019-11" db="EMBL/GenBank/DDBJ databases">
        <title>Type strains purchased from KCTC, JCM and DSMZ.</title>
        <authorList>
            <person name="Lu H."/>
        </authorList>
    </citation>
    <scope>NUCLEOTIDE SEQUENCE [LARGE SCALE GENOMIC DNA]</scope>
    <source>
        <strain evidence="1 2">JCM 31587</strain>
    </source>
</reference>
<dbReference type="Gene3D" id="3.30.160.170">
    <property type="entry name" value="FlaG-like"/>
    <property type="match status" value="1"/>
</dbReference>
<keyword evidence="2" id="KW-1185">Reference proteome</keyword>
<dbReference type="PANTHER" id="PTHR37166">
    <property type="entry name" value="PROTEIN FLAG"/>
    <property type="match status" value="1"/>
</dbReference>
<dbReference type="PANTHER" id="PTHR37166:SF1">
    <property type="entry name" value="PROTEIN FLAG"/>
    <property type="match status" value="1"/>
</dbReference>
<dbReference type="AlphaFoldDB" id="A0A6L6QFB2"/>
<name>A0A6L6QFB2_9BURK</name>
<keyword evidence="1" id="KW-0966">Cell projection</keyword>
<keyword evidence="1" id="KW-0282">Flagellum</keyword>
<evidence type="ECO:0000313" key="2">
    <source>
        <dbReference type="Proteomes" id="UP000472320"/>
    </source>
</evidence>
<sequence length="124" mass="13420">MTIDSITATVPRADRSIAGYDFVALPVAGRSPAATVETIDAVKAKEAVPSRKEVEDAVTKLNKSVQERAQSLVFSIDDDSHRTIVKVIDQHTKEVLRQIPTPEALEIAKSIDAFKGGLLVDHEA</sequence>
<protein>
    <submittedName>
        <fullName evidence="1">Flagellar biosynthesis protein FlaG</fullName>
    </submittedName>
</protein>
<dbReference type="InterPro" id="IPR005186">
    <property type="entry name" value="FlaG"/>
</dbReference>
<dbReference type="OrthoDB" id="8565152at2"/>
<dbReference type="RefSeq" id="WP_155454019.1">
    <property type="nucleotide sequence ID" value="NZ_WNKX01000006.1"/>
</dbReference>